<dbReference type="InterPro" id="IPR050109">
    <property type="entry name" value="HTH-type_TetR-like_transc_reg"/>
</dbReference>
<dbReference type="InterPro" id="IPR036271">
    <property type="entry name" value="Tet_transcr_reg_TetR-rel_C_sf"/>
</dbReference>
<dbReference type="InterPro" id="IPR009057">
    <property type="entry name" value="Homeodomain-like_sf"/>
</dbReference>
<keyword evidence="8" id="KW-1185">Reference proteome</keyword>
<dbReference type="PANTHER" id="PTHR30055">
    <property type="entry name" value="HTH-TYPE TRANSCRIPTIONAL REGULATOR RUTR"/>
    <property type="match status" value="1"/>
</dbReference>
<name>A0ABW6ZJV2_9HYPH</name>
<dbReference type="Gene3D" id="1.10.357.10">
    <property type="entry name" value="Tetracycline Repressor, domain 2"/>
    <property type="match status" value="1"/>
</dbReference>
<dbReference type="InterPro" id="IPR001647">
    <property type="entry name" value="HTH_TetR"/>
</dbReference>
<evidence type="ECO:0000313" key="8">
    <source>
        <dbReference type="Proteomes" id="UP001604043"/>
    </source>
</evidence>
<dbReference type="PRINTS" id="PR00455">
    <property type="entry name" value="HTHTETR"/>
</dbReference>
<evidence type="ECO:0000256" key="1">
    <source>
        <dbReference type="ARBA" id="ARBA00023015"/>
    </source>
</evidence>
<protein>
    <submittedName>
        <fullName evidence="7">TetR/AcrR family transcriptional regulator</fullName>
    </submittedName>
</protein>
<dbReference type="SUPFAM" id="SSF48498">
    <property type="entry name" value="Tetracyclin repressor-like, C-terminal domain"/>
    <property type="match status" value="1"/>
</dbReference>
<comment type="caution">
    <text evidence="7">The sequence shown here is derived from an EMBL/GenBank/DDBJ whole genome shotgun (WGS) entry which is preliminary data.</text>
</comment>
<organism evidence="7 8">
    <name type="scientific">Xanthobacter aminoxidans</name>
    <dbReference type="NCBI Taxonomy" id="186280"/>
    <lineage>
        <taxon>Bacteria</taxon>
        <taxon>Pseudomonadati</taxon>
        <taxon>Pseudomonadota</taxon>
        <taxon>Alphaproteobacteria</taxon>
        <taxon>Hyphomicrobiales</taxon>
        <taxon>Xanthobacteraceae</taxon>
        <taxon>Xanthobacter</taxon>
    </lineage>
</organism>
<reference evidence="7 8" key="1">
    <citation type="submission" date="2024-02" db="EMBL/GenBank/DDBJ databases">
        <title>Expansion and revision of Xanthobacter and proposal of Roseixanthobacter gen. nov.</title>
        <authorList>
            <person name="Soltysiak M.P.M."/>
            <person name="Jalihal A."/>
            <person name="Ory A."/>
            <person name="Chrisophersen C."/>
            <person name="Lee A.D."/>
            <person name="Boulton J."/>
            <person name="Springer M."/>
        </authorList>
    </citation>
    <scope>NUCLEOTIDE SEQUENCE [LARGE SCALE GENOMIC DNA]</scope>
    <source>
        <strain evidence="7 8">CB5</strain>
    </source>
</reference>
<feature type="domain" description="HTH tetR-type" evidence="6">
    <location>
        <begin position="53"/>
        <end position="113"/>
    </location>
</feature>
<dbReference type="Pfam" id="PF00440">
    <property type="entry name" value="TetR_N"/>
    <property type="match status" value="1"/>
</dbReference>
<accession>A0ABW6ZJV2</accession>
<dbReference type="PANTHER" id="PTHR30055:SF234">
    <property type="entry name" value="HTH-TYPE TRANSCRIPTIONAL REGULATOR BETI"/>
    <property type="match status" value="1"/>
</dbReference>
<feature type="compositionally biased region" description="Low complexity" evidence="5">
    <location>
        <begin position="1"/>
        <end position="31"/>
    </location>
</feature>
<keyword evidence="3" id="KW-0804">Transcription</keyword>
<keyword evidence="2 4" id="KW-0238">DNA-binding</keyword>
<evidence type="ECO:0000313" key="7">
    <source>
        <dbReference type="EMBL" id="MFG1253304.1"/>
    </source>
</evidence>
<evidence type="ECO:0000256" key="2">
    <source>
        <dbReference type="ARBA" id="ARBA00023125"/>
    </source>
</evidence>
<evidence type="ECO:0000256" key="4">
    <source>
        <dbReference type="PROSITE-ProRule" id="PRU00335"/>
    </source>
</evidence>
<proteinExistence type="predicted"/>
<feature type="region of interest" description="Disordered" evidence="5">
    <location>
        <begin position="1"/>
        <end position="40"/>
    </location>
</feature>
<dbReference type="PROSITE" id="PS50977">
    <property type="entry name" value="HTH_TETR_2"/>
    <property type="match status" value="1"/>
</dbReference>
<dbReference type="SUPFAM" id="SSF46689">
    <property type="entry name" value="Homeodomain-like"/>
    <property type="match status" value="1"/>
</dbReference>
<dbReference type="Pfam" id="PF17932">
    <property type="entry name" value="TetR_C_24"/>
    <property type="match status" value="1"/>
</dbReference>
<dbReference type="InterPro" id="IPR041490">
    <property type="entry name" value="KstR2_TetR_C"/>
</dbReference>
<evidence type="ECO:0000256" key="5">
    <source>
        <dbReference type="SAM" id="MobiDB-lite"/>
    </source>
</evidence>
<feature type="DNA-binding region" description="H-T-H motif" evidence="4">
    <location>
        <begin position="76"/>
        <end position="95"/>
    </location>
</feature>
<dbReference type="Proteomes" id="UP001604043">
    <property type="component" value="Unassembled WGS sequence"/>
</dbReference>
<dbReference type="EMBL" id="JBAFUR010000003">
    <property type="protein sequence ID" value="MFG1253304.1"/>
    <property type="molecule type" value="Genomic_DNA"/>
</dbReference>
<dbReference type="Gene3D" id="1.10.10.60">
    <property type="entry name" value="Homeodomain-like"/>
    <property type="match status" value="1"/>
</dbReference>
<dbReference type="RefSeq" id="WP_394009387.1">
    <property type="nucleotide sequence ID" value="NZ_JBAFUR010000003.1"/>
</dbReference>
<gene>
    <name evidence="7" type="ORF">V5F30_13935</name>
</gene>
<sequence length="253" mass="27008">MAGKGNAGKAKTGTGKTVSGKTATTKAVTGKTGAGTAGEAMAGGSTLEIRSDGTGNADILEAAAACFMEQGFSATSIDDVARRLGATKGRIYHYYASKTDLFFDVHREGMDRLFAAVETASAMPGTAGSRLARMLKAHALASMENHTYIAVVVQGVHMHRLAATTPAQRRTLDAVMDMRRRYERLFRSMLDTALEDGSAISESPSITIKAALGAINWMSIWYRPKAGETAADREALAEQIVRPLRFGFEPRRG</sequence>
<evidence type="ECO:0000256" key="3">
    <source>
        <dbReference type="ARBA" id="ARBA00023163"/>
    </source>
</evidence>
<evidence type="ECO:0000259" key="6">
    <source>
        <dbReference type="PROSITE" id="PS50977"/>
    </source>
</evidence>
<keyword evidence="1" id="KW-0805">Transcription regulation</keyword>